<feature type="transmembrane region" description="Helical" evidence="1">
    <location>
        <begin position="89"/>
        <end position="107"/>
    </location>
</feature>
<organism evidence="2 3">
    <name type="scientific">Photobacterium angustum (strain S14 / CCUG 15956)</name>
    <name type="common">Vibrio sp. (strain S14 / CCUG 15956)</name>
    <dbReference type="NCBI Taxonomy" id="314292"/>
    <lineage>
        <taxon>Bacteria</taxon>
        <taxon>Pseudomonadati</taxon>
        <taxon>Pseudomonadota</taxon>
        <taxon>Gammaproteobacteria</taxon>
        <taxon>Vibrionales</taxon>
        <taxon>Vibrionaceae</taxon>
        <taxon>Photobacterium</taxon>
    </lineage>
</organism>
<sequence>MVSLFFGVVSIALYIYFKANMLMIWPYYLIMVCIYLFGYRSEKFDILEPYNGISILHMLYALASASYALQHHALPYAGEFVNYNSISTFINVTIISQLSISLGNIVAYRKKTETKMSLSSKDVSQLSLVSVFLFFSLIIIQYKALDIFHVSSYAERVLAENVLKRKDNTSGLYDFINIISQVLMIFLALDIIRKASNKILKIFASLILFLLIARYVLAGDRASAVMAIVCILAYVNYLYYRIPVSLSIFLSLSGYTAFSLLSIMRNSSNFSKMVELGGEYFQKHGLDMFSLANSGELTAGTNLIKIIKEINGSSIDYVYGGGGHYLFGGNILDSILTFIPRFIYEGREGFGNERFVKIFYPETYAIGGGNGYFLPIDGYWDFGILGVIVLMFLYSYAFTHFYKKFISNEKTVLSVIIYSLFFSQGIIFAMRSGCYASIKQFLIYSFPLLIVFTIKKMIIRNKT</sequence>
<proteinExistence type="predicted"/>
<feature type="transmembrane region" description="Helical" evidence="1">
    <location>
        <begin position="246"/>
        <end position="264"/>
    </location>
</feature>
<feature type="transmembrane region" description="Helical" evidence="1">
    <location>
        <begin position="199"/>
        <end position="216"/>
    </location>
</feature>
<dbReference type="HOGENOM" id="CLU_590322_0_0_6"/>
<keyword evidence="1" id="KW-0472">Membrane</keyword>
<gene>
    <name evidence="2" type="ORF">VAS14_06378</name>
</gene>
<evidence type="ECO:0000256" key="1">
    <source>
        <dbReference type="SAM" id="Phobius"/>
    </source>
</evidence>
<keyword evidence="1" id="KW-1133">Transmembrane helix</keyword>
<evidence type="ECO:0008006" key="4">
    <source>
        <dbReference type="Google" id="ProtNLM"/>
    </source>
</evidence>
<feature type="transmembrane region" description="Helical" evidence="1">
    <location>
        <begin position="411"/>
        <end position="429"/>
    </location>
</feature>
<comment type="caution">
    <text evidence="2">The sequence shown here is derived from an EMBL/GenBank/DDBJ whole genome shotgun (WGS) entry which is preliminary data.</text>
</comment>
<evidence type="ECO:0000313" key="3">
    <source>
        <dbReference type="Proteomes" id="UP000001603"/>
    </source>
</evidence>
<dbReference type="RefSeq" id="WP_005369155.1">
    <property type="nucleotide sequence ID" value="NZ_CH902600.1"/>
</dbReference>
<reference evidence="2 3" key="1">
    <citation type="journal article" date="2009" name="Proc. Natl. Acad. Sci. U.S.A.">
        <title>The genomic basis of trophic strategy in marine bacteria.</title>
        <authorList>
            <person name="Lauro F.M."/>
            <person name="McDougald D."/>
            <person name="Thomas T."/>
            <person name="Williams T.J."/>
            <person name="Egan S."/>
            <person name="Rice S."/>
            <person name="DeMaere M.Z."/>
            <person name="Ting L."/>
            <person name="Ertan H."/>
            <person name="Johnson J."/>
            <person name="Ferriera S."/>
            <person name="Lapidus A."/>
            <person name="Anderson I."/>
            <person name="Kyrpides N."/>
            <person name="Munk A.C."/>
            <person name="Detter C."/>
            <person name="Han C.S."/>
            <person name="Brown M.V."/>
            <person name="Robb F.T."/>
            <person name="Kjelleberg S."/>
            <person name="Cavicchioli R."/>
        </authorList>
    </citation>
    <scope>NUCLEOTIDE SEQUENCE [LARGE SCALE GENOMIC DNA]</scope>
    <source>
        <strain evidence="2 3">S14</strain>
    </source>
</reference>
<keyword evidence="1" id="KW-0812">Transmembrane</keyword>
<dbReference type="Pfam" id="PF14296">
    <property type="entry name" value="O-ag_pol_Wzy"/>
    <property type="match status" value="1"/>
</dbReference>
<dbReference type="OrthoDB" id="7605145at2"/>
<dbReference type="AlphaFoldDB" id="Q1ZRK2"/>
<feature type="transmembrane region" description="Helical" evidence="1">
    <location>
        <begin position="222"/>
        <end position="239"/>
    </location>
</feature>
<dbReference type="EMBL" id="AAOJ01000002">
    <property type="protein sequence ID" value="EAS65325.1"/>
    <property type="molecule type" value="Genomic_DNA"/>
</dbReference>
<protein>
    <recommendedName>
        <fullName evidence="4">Oligosaccharide repeat unit polymerase</fullName>
    </recommendedName>
</protein>
<feature type="transmembrane region" description="Helical" evidence="1">
    <location>
        <begin position="379"/>
        <end position="399"/>
    </location>
</feature>
<accession>Q1ZRK2</accession>
<dbReference type="InterPro" id="IPR029468">
    <property type="entry name" value="O-ag_pol_Wzy"/>
</dbReference>
<evidence type="ECO:0000313" key="2">
    <source>
        <dbReference type="EMBL" id="EAS65325.1"/>
    </source>
</evidence>
<feature type="transmembrane region" description="Helical" evidence="1">
    <location>
        <begin position="171"/>
        <end position="192"/>
    </location>
</feature>
<feature type="transmembrane region" description="Helical" evidence="1">
    <location>
        <begin position="12"/>
        <end position="38"/>
    </location>
</feature>
<name>Q1ZRK2_PHOAS</name>
<dbReference type="Proteomes" id="UP000001603">
    <property type="component" value="Unassembled WGS sequence"/>
</dbReference>
<feature type="transmembrane region" description="Helical" evidence="1">
    <location>
        <begin position="50"/>
        <end position="69"/>
    </location>
</feature>
<dbReference type="NCBIfam" id="TIGR04370">
    <property type="entry name" value="glyco_rpt_poly"/>
    <property type="match status" value="1"/>
</dbReference>
<feature type="transmembrane region" description="Helical" evidence="1">
    <location>
        <begin position="128"/>
        <end position="151"/>
    </location>
</feature>
<feature type="transmembrane region" description="Helical" evidence="1">
    <location>
        <begin position="441"/>
        <end position="459"/>
    </location>
</feature>